<reference evidence="3" key="1">
    <citation type="journal article" date="2019" name="Int. J. Syst. Evol. Microbiol.">
        <title>The Global Catalogue of Microorganisms (GCM) 10K type strain sequencing project: providing services to taxonomists for standard genome sequencing and annotation.</title>
        <authorList>
            <consortium name="The Broad Institute Genomics Platform"/>
            <consortium name="The Broad Institute Genome Sequencing Center for Infectious Disease"/>
            <person name="Wu L."/>
            <person name="Ma J."/>
        </authorList>
    </citation>
    <scope>NUCLEOTIDE SEQUENCE [LARGE SCALE GENOMIC DNA]</scope>
    <source>
        <strain evidence="3">CECT 7956</strain>
    </source>
</reference>
<organism evidence="2 3">
    <name type="scientific">Lacihabitans lacunae</name>
    <dbReference type="NCBI Taxonomy" id="1028214"/>
    <lineage>
        <taxon>Bacteria</taxon>
        <taxon>Pseudomonadati</taxon>
        <taxon>Bacteroidota</taxon>
        <taxon>Cytophagia</taxon>
        <taxon>Cytophagales</taxon>
        <taxon>Leadbetterellaceae</taxon>
        <taxon>Lacihabitans</taxon>
    </lineage>
</organism>
<keyword evidence="3" id="KW-1185">Reference proteome</keyword>
<feature type="transmembrane region" description="Helical" evidence="1">
    <location>
        <begin position="105"/>
        <end position="125"/>
    </location>
</feature>
<evidence type="ECO:0000313" key="3">
    <source>
        <dbReference type="Proteomes" id="UP001595616"/>
    </source>
</evidence>
<dbReference type="EMBL" id="JBHRYQ010000001">
    <property type="protein sequence ID" value="MFC3812234.1"/>
    <property type="molecule type" value="Genomic_DNA"/>
</dbReference>
<comment type="caution">
    <text evidence="2">The sequence shown here is derived from an EMBL/GenBank/DDBJ whole genome shotgun (WGS) entry which is preliminary data.</text>
</comment>
<evidence type="ECO:0000256" key="1">
    <source>
        <dbReference type="SAM" id="Phobius"/>
    </source>
</evidence>
<proteinExistence type="predicted"/>
<feature type="transmembrane region" description="Helical" evidence="1">
    <location>
        <begin position="5"/>
        <end position="25"/>
    </location>
</feature>
<dbReference type="Proteomes" id="UP001595616">
    <property type="component" value="Unassembled WGS sequence"/>
</dbReference>
<feature type="transmembrane region" description="Helical" evidence="1">
    <location>
        <begin position="37"/>
        <end position="61"/>
    </location>
</feature>
<keyword evidence="1" id="KW-0812">Transmembrane</keyword>
<accession>A0ABV7YYH3</accession>
<keyword evidence="1" id="KW-0472">Membrane</keyword>
<name>A0ABV7YYH3_9BACT</name>
<gene>
    <name evidence="2" type="ORF">ACFOOI_16350</name>
</gene>
<sequence length="130" mass="14561">MKRIFYHGLLAGILASVAAVVYFYLYKEFFLVDFDAIVNIGSIVGSSILGCLLMALGYMLLRRFNKENLTGALNILIAVLSFLSIISVMSMSLPLEIEFPELFPGLVIPMHFFPALAFTSLYPFFNNPKH</sequence>
<protein>
    <submittedName>
        <fullName evidence="2">Uncharacterized protein</fullName>
    </submittedName>
</protein>
<keyword evidence="1" id="KW-1133">Transmembrane helix</keyword>
<evidence type="ECO:0000313" key="2">
    <source>
        <dbReference type="EMBL" id="MFC3812234.1"/>
    </source>
</evidence>
<feature type="transmembrane region" description="Helical" evidence="1">
    <location>
        <begin position="73"/>
        <end position="93"/>
    </location>
</feature>
<dbReference type="RefSeq" id="WP_379839102.1">
    <property type="nucleotide sequence ID" value="NZ_JBHRYQ010000001.1"/>
</dbReference>